<dbReference type="OrthoDB" id="3145912at2759"/>
<reference evidence="1" key="1">
    <citation type="submission" date="2022-06" db="EMBL/GenBank/DDBJ databases">
        <title>Genome Sequence of Candolleomyces eurysporus.</title>
        <authorList>
            <person name="Buettner E."/>
        </authorList>
    </citation>
    <scope>NUCLEOTIDE SEQUENCE</scope>
    <source>
        <strain evidence="1">VTCC 930004</strain>
    </source>
</reference>
<dbReference type="AlphaFoldDB" id="A0A9W8JCE3"/>
<feature type="non-terminal residue" evidence="1">
    <location>
        <position position="1"/>
    </location>
</feature>
<dbReference type="Proteomes" id="UP001140091">
    <property type="component" value="Unassembled WGS sequence"/>
</dbReference>
<evidence type="ECO:0000313" key="1">
    <source>
        <dbReference type="EMBL" id="KAJ2932326.1"/>
    </source>
</evidence>
<accession>A0A9W8JCE3</accession>
<comment type="caution">
    <text evidence="1">The sequence shown here is derived from an EMBL/GenBank/DDBJ whole genome shotgun (WGS) entry which is preliminary data.</text>
</comment>
<protein>
    <submittedName>
        <fullName evidence="1">Uncharacterized protein</fullName>
    </submittedName>
</protein>
<organism evidence="1 2">
    <name type="scientific">Candolleomyces eurysporus</name>
    <dbReference type="NCBI Taxonomy" id="2828524"/>
    <lineage>
        <taxon>Eukaryota</taxon>
        <taxon>Fungi</taxon>
        <taxon>Dikarya</taxon>
        <taxon>Basidiomycota</taxon>
        <taxon>Agaricomycotina</taxon>
        <taxon>Agaricomycetes</taxon>
        <taxon>Agaricomycetidae</taxon>
        <taxon>Agaricales</taxon>
        <taxon>Agaricineae</taxon>
        <taxon>Psathyrellaceae</taxon>
        <taxon>Candolleomyces</taxon>
    </lineage>
</organism>
<keyword evidence="2" id="KW-1185">Reference proteome</keyword>
<proteinExistence type="predicted"/>
<evidence type="ECO:0000313" key="2">
    <source>
        <dbReference type="Proteomes" id="UP001140091"/>
    </source>
</evidence>
<dbReference type="EMBL" id="JANBPK010000774">
    <property type="protein sequence ID" value="KAJ2932326.1"/>
    <property type="molecule type" value="Genomic_DNA"/>
</dbReference>
<name>A0A9W8JCE3_9AGAR</name>
<sequence>MCPSIEASLCFSNLPEDVGQLVFELTAELDQETGRSCALVSRKVNTWVEPILYRTLIIQYPGQLEKLCEIVEDINGADPNSTKSADFFASHVKAILITESCHTNLLSILKACHNVEILALWGTSSEYDSEGPAQSNKDLRDFHDFLASPELSPRWISIGSDILPINKVRFSYPIFQNVTHAELVWGSRNGDSDEVQWDTLRYLPFLTHFSVFSSLHIRGCGRWVQETVDLCPRSLRVFILWIYPASFLSHTSEEFEGVKGIQDGDIDSRAVVAYMGNSLPTPCDLHPILRSYDDGVRDCAGVPVGKDFWTLAEEFIEERLRQREKQKIGSAA</sequence>
<gene>
    <name evidence="1" type="ORF">H1R20_g4733</name>
</gene>